<reference evidence="2" key="1">
    <citation type="submission" date="2021-03" db="EMBL/GenBank/DDBJ databases">
        <title>Antimicrobial resistance genes in bacteria isolated from Japanese honey, and their potential for conferring macrolide and lincosamide resistance in the American foulbrood pathogen Paenibacillus larvae.</title>
        <authorList>
            <person name="Okamoto M."/>
            <person name="Kumagai M."/>
            <person name="Kanamori H."/>
            <person name="Takamatsu D."/>
        </authorList>
    </citation>
    <scope>NUCLEOTIDE SEQUENCE</scope>
    <source>
        <strain evidence="2">J27TS8</strain>
    </source>
</reference>
<keyword evidence="3" id="KW-1185">Reference proteome</keyword>
<dbReference type="EMBL" id="BORC01000001">
    <property type="protein sequence ID" value="GIN61056.1"/>
    <property type="molecule type" value="Genomic_DNA"/>
</dbReference>
<dbReference type="RefSeq" id="WP_095306242.1">
    <property type="nucleotide sequence ID" value="NZ_BORC01000001.1"/>
</dbReference>
<organism evidence="2 3">
    <name type="scientific">Robertmurraya siralis</name>
    <dbReference type="NCBI Taxonomy" id="77777"/>
    <lineage>
        <taxon>Bacteria</taxon>
        <taxon>Bacillati</taxon>
        <taxon>Bacillota</taxon>
        <taxon>Bacilli</taxon>
        <taxon>Bacillales</taxon>
        <taxon>Bacillaceae</taxon>
        <taxon>Robertmurraya</taxon>
    </lineage>
</organism>
<evidence type="ECO:0000313" key="3">
    <source>
        <dbReference type="Proteomes" id="UP000682111"/>
    </source>
</evidence>
<gene>
    <name evidence="2" type="ORF">J27TS8_10490</name>
</gene>
<protein>
    <submittedName>
        <fullName evidence="2">Uncharacterized protein</fullName>
    </submittedName>
</protein>
<name>A0A920BSW0_9BACI</name>
<dbReference type="Proteomes" id="UP000682111">
    <property type="component" value="Unassembled WGS sequence"/>
</dbReference>
<dbReference type="AlphaFoldDB" id="A0A920BSW0"/>
<sequence>MFNDEDKKIEECLGEMSNFDPKEKEEIWNNIEKELFIDEKKSKPPRQKKWGLLVAAAAATLFIAFSSQTDTGNALVDKMKTVFEPGTVSALVDKVKSMFEPKKEIVQSIEGIDEDTKLTLNEGKEAEYVIYIDEERYVMNRTDDGDIITPKIPLDAQYPEVSMAIRQQKDVPASSAFQKLKEDILRDYPYLILEEETNEPLSGFVLLAKKDGHDWDNELTKVYVLDNGAGGSFIIQQKYFSEAEEGHGTRFDAMLKEFHIVKD</sequence>
<keyword evidence="1" id="KW-1133">Transmembrane helix</keyword>
<keyword evidence="1" id="KW-0812">Transmembrane</keyword>
<keyword evidence="1" id="KW-0472">Membrane</keyword>
<evidence type="ECO:0000256" key="1">
    <source>
        <dbReference type="SAM" id="Phobius"/>
    </source>
</evidence>
<comment type="caution">
    <text evidence="2">The sequence shown here is derived from an EMBL/GenBank/DDBJ whole genome shotgun (WGS) entry which is preliminary data.</text>
</comment>
<evidence type="ECO:0000313" key="2">
    <source>
        <dbReference type="EMBL" id="GIN61056.1"/>
    </source>
</evidence>
<accession>A0A920BSW0</accession>
<proteinExistence type="predicted"/>
<feature type="transmembrane region" description="Helical" evidence="1">
    <location>
        <begin position="50"/>
        <end position="67"/>
    </location>
</feature>